<evidence type="ECO:0000256" key="10">
    <source>
        <dbReference type="PROSITE-ProRule" id="PRU00473"/>
    </source>
</evidence>
<evidence type="ECO:0000256" key="9">
    <source>
        <dbReference type="ARBA" id="ARBA00023237"/>
    </source>
</evidence>
<dbReference type="Pfam" id="PF13505">
    <property type="entry name" value="OMP_b-brl"/>
    <property type="match status" value="1"/>
</dbReference>
<evidence type="ECO:0000256" key="12">
    <source>
        <dbReference type="SAM" id="SignalP"/>
    </source>
</evidence>
<dbReference type="InterPro" id="IPR036737">
    <property type="entry name" value="OmpA-like_sf"/>
</dbReference>
<keyword evidence="7" id="KW-0626">Porin</keyword>
<dbReference type="InterPro" id="IPR006690">
    <property type="entry name" value="OMPA-like_CS"/>
</dbReference>
<dbReference type="InterPro" id="IPR011250">
    <property type="entry name" value="OMP/PagP_B-barrel"/>
</dbReference>
<dbReference type="InterPro" id="IPR006664">
    <property type="entry name" value="OMP_bac"/>
</dbReference>
<sequence length="366" mass="39689">MNYKTRWPKTLLLSCLVAGCSLTGLAGGAAAETRQARSDLSLMGVYIEPDSQRTDKYGTAFRATYGKRLSESWWLEPTLFSGVIEAGRTGLTDYYQQGAGVDFSYRLPGERTFTPFGLIGAGVSRNDVANHSDSEFGGYGNLGLGVLTSAITDSGLRLRAEVRYVYDTFDDGLSDVHLAAGITLPIGTTRSQVVEKIRYIEKPVVIEKEKLVGMADSDSDGVVDGVDQCPNTLEGLQVNAVGCVETDRKQSVVLSGVSFEFNSDRLTANAKDILAKTADALRGQPDLRVELAGHTDSVGSANYNQQLSQKRADAVRNHLIDSGIAPERLVANGYGESRPVRSNSSEEGRERNRRVEFNVIQDSEAE</sequence>
<reference evidence="15" key="1">
    <citation type="submission" date="2016-10" db="EMBL/GenBank/DDBJ databases">
        <authorList>
            <person name="Varghese N."/>
            <person name="Submissions S."/>
        </authorList>
    </citation>
    <scope>NUCLEOTIDE SEQUENCE [LARGE SCALE GENOMIC DNA]</scope>
    <source>
        <strain evidence="15">CGMCC 1.6294</strain>
    </source>
</reference>
<dbReference type="InterPro" id="IPR027385">
    <property type="entry name" value="Beta-barrel_OMP"/>
</dbReference>
<feature type="domain" description="OmpA-like" evidence="13">
    <location>
        <begin position="246"/>
        <end position="363"/>
    </location>
</feature>
<feature type="region of interest" description="Disordered" evidence="11">
    <location>
        <begin position="334"/>
        <end position="366"/>
    </location>
</feature>
<dbReference type="PANTHER" id="PTHR30329">
    <property type="entry name" value="STATOR ELEMENT OF FLAGELLAR MOTOR COMPLEX"/>
    <property type="match status" value="1"/>
</dbReference>
<keyword evidence="2" id="KW-0813">Transport</keyword>
<dbReference type="Proteomes" id="UP000199290">
    <property type="component" value="Unassembled WGS sequence"/>
</dbReference>
<evidence type="ECO:0000256" key="1">
    <source>
        <dbReference type="ARBA" id="ARBA00004571"/>
    </source>
</evidence>
<dbReference type="OrthoDB" id="9805832at2"/>
<accession>A0A1I6GLQ3</accession>
<dbReference type="PROSITE" id="PS01068">
    <property type="entry name" value="OMPA_1"/>
    <property type="match status" value="1"/>
</dbReference>
<dbReference type="PANTHER" id="PTHR30329:SF21">
    <property type="entry name" value="LIPOPROTEIN YIAD-RELATED"/>
    <property type="match status" value="1"/>
</dbReference>
<keyword evidence="15" id="KW-1185">Reference proteome</keyword>
<dbReference type="Pfam" id="PF00691">
    <property type="entry name" value="OmpA"/>
    <property type="match status" value="1"/>
</dbReference>
<dbReference type="PROSITE" id="PS51257">
    <property type="entry name" value="PROKAR_LIPOPROTEIN"/>
    <property type="match status" value="1"/>
</dbReference>
<dbReference type="GO" id="GO:0015288">
    <property type="term" value="F:porin activity"/>
    <property type="evidence" value="ECO:0007669"/>
    <property type="project" value="UniProtKB-KW"/>
</dbReference>
<gene>
    <name evidence="14" type="ORF">SAMN04488073_1109</name>
</gene>
<evidence type="ECO:0000256" key="2">
    <source>
        <dbReference type="ARBA" id="ARBA00022448"/>
    </source>
</evidence>
<feature type="compositionally biased region" description="Basic and acidic residues" evidence="11">
    <location>
        <begin position="344"/>
        <end position="356"/>
    </location>
</feature>
<keyword evidence="8 10" id="KW-0472">Membrane</keyword>
<dbReference type="PROSITE" id="PS51123">
    <property type="entry name" value="OMPA_2"/>
    <property type="match status" value="1"/>
</dbReference>
<protein>
    <submittedName>
        <fullName evidence="14">OmpA-OmpF porin, OOP family</fullName>
    </submittedName>
</protein>
<dbReference type="InterPro" id="IPR050330">
    <property type="entry name" value="Bact_OuterMem_StrucFunc"/>
</dbReference>
<keyword evidence="3" id="KW-1134">Transmembrane beta strand</keyword>
<evidence type="ECO:0000256" key="4">
    <source>
        <dbReference type="ARBA" id="ARBA00022692"/>
    </source>
</evidence>
<dbReference type="GO" id="GO:0009279">
    <property type="term" value="C:cell outer membrane"/>
    <property type="evidence" value="ECO:0007669"/>
    <property type="project" value="UniProtKB-SubCell"/>
</dbReference>
<evidence type="ECO:0000256" key="6">
    <source>
        <dbReference type="ARBA" id="ARBA00023065"/>
    </source>
</evidence>
<keyword evidence="6" id="KW-0406">Ion transport</keyword>
<evidence type="ECO:0000256" key="8">
    <source>
        <dbReference type="ARBA" id="ARBA00023136"/>
    </source>
</evidence>
<keyword evidence="9" id="KW-0998">Cell outer membrane</keyword>
<dbReference type="PRINTS" id="PR01021">
    <property type="entry name" value="OMPADOMAIN"/>
</dbReference>
<dbReference type="Gene3D" id="2.40.160.20">
    <property type="match status" value="1"/>
</dbReference>
<evidence type="ECO:0000259" key="13">
    <source>
        <dbReference type="PROSITE" id="PS51123"/>
    </source>
</evidence>
<feature type="signal peptide" evidence="12">
    <location>
        <begin position="1"/>
        <end position="26"/>
    </location>
</feature>
<dbReference type="EMBL" id="FOYV01000001">
    <property type="protein sequence ID" value="SFR43145.1"/>
    <property type="molecule type" value="Genomic_DNA"/>
</dbReference>
<evidence type="ECO:0000256" key="11">
    <source>
        <dbReference type="SAM" id="MobiDB-lite"/>
    </source>
</evidence>
<organism evidence="14 15">
    <name type="scientific">Marinobacter gudaonensis</name>
    <dbReference type="NCBI Taxonomy" id="375760"/>
    <lineage>
        <taxon>Bacteria</taxon>
        <taxon>Pseudomonadati</taxon>
        <taxon>Pseudomonadota</taxon>
        <taxon>Gammaproteobacteria</taxon>
        <taxon>Pseudomonadales</taxon>
        <taxon>Marinobacteraceae</taxon>
        <taxon>Marinobacter</taxon>
    </lineage>
</organism>
<feature type="chain" id="PRO_5011665215" evidence="12">
    <location>
        <begin position="27"/>
        <end position="366"/>
    </location>
</feature>
<evidence type="ECO:0000256" key="5">
    <source>
        <dbReference type="ARBA" id="ARBA00022729"/>
    </source>
</evidence>
<evidence type="ECO:0000256" key="3">
    <source>
        <dbReference type="ARBA" id="ARBA00022452"/>
    </source>
</evidence>
<dbReference type="STRING" id="375760.SAMN04488073_1109"/>
<comment type="subcellular location">
    <subcellularLocation>
        <location evidence="1">Cell outer membrane</location>
        <topology evidence="1">Multi-pass membrane protein</topology>
    </subcellularLocation>
</comment>
<evidence type="ECO:0000256" key="7">
    <source>
        <dbReference type="ARBA" id="ARBA00023114"/>
    </source>
</evidence>
<dbReference type="AlphaFoldDB" id="A0A1I6GLQ3"/>
<dbReference type="Gene3D" id="3.30.1330.60">
    <property type="entry name" value="OmpA-like domain"/>
    <property type="match status" value="1"/>
</dbReference>
<dbReference type="SUPFAM" id="SSF103088">
    <property type="entry name" value="OmpA-like"/>
    <property type="match status" value="1"/>
</dbReference>
<keyword evidence="5 12" id="KW-0732">Signal</keyword>
<dbReference type="GO" id="GO:0046930">
    <property type="term" value="C:pore complex"/>
    <property type="evidence" value="ECO:0007669"/>
    <property type="project" value="UniProtKB-KW"/>
</dbReference>
<dbReference type="CDD" id="cd07185">
    <property type="entry name" value="OmpA_C-like"/>
    <property type="match status" value="1"/>
</dbReference>
<name>A0A1I6GLQ3_9GAMM</name>
<proteinExistence type="predicted"/>
<dbReference type="InterPro" id="IPR006665">
    <property type="entry name" value="OmpA-like"/>
</dbReference>
<keyword evidence="4" id="KW-0812">Transmembrane</keyword>
<evidence type="ECO:0000313" key="15">
    <source>
        <dbReference type="Proteomes" id="UP000199290"/>
    </source>
</evidence>
<dbReference type="SUPFAM" id="SSF56925">
    <property type="entry name" value="OMPA-like"/>
    <property type="match status" value="1"/>
</dbReference>
<dbReference type="GO" id="GO:0006811">
    <property type="term" value="P:monoatomic ion transport"/>
    <property type="evidence" value="ECO:0007669"/>
    <property type="project" value="UniProtKB-KW"/>
</dbReference>
<evidence type="ECO:0000313" key="14">
    <source>
        <dbReference type="EMBL" id="SFR43145.1"/>
    </source>
</evidence>